<reference evidence="1" key="1">
    <citation type="submission" date="2015-07" db="EMBL/GenBank/DDBJ databases">
        <title>MeaNS - Measles Nucleotide Surveillance Program.</title>
        <authorList>
            <person name="Tran T."/>
            <person name="Druce J."/>
        </authorList>
    </citation>
    <scope>NUCLEOTIDE SEQUENCE</scope>
    <source>
        <strain evidence="1">UCB-OBI-ISO-001</strain>
        <tissue evidence="1">Gonad</tissue>
    </source>
</reference>
<sequence length="67" mass="8067">MEFFSNLLVTDDILNNLFASNHSPKSIHTFFFPFHSFHMTNCTYLIFFTRVVLRYDFQEEEKSPILK</sequence>
<organism evidence="1">
    <name type="scientific">Octopus bimaculoides</name>
    <name type="common">California two-spotted octopus</name>
    <dbReference type="NCBI Taxonomy" id="37653"/>
    <lineage>
        <taxon>Eukaryota</taxon>
        <taxon>Metazoa</taxon>
        <taxon>Spiralia</taxon>
        <taxon>Lophotrochozoa</taxon>
        <taxon>Mollusca</taxon>
        <taxon>Cephalopoda</taxon>
        <taxon>Coleoidea</taxon>
        <taxon>Octopodiformes</taxon>
        <taxon>Octopoda</taxon>
        <taxon>Incirrata</taxon>
        <taxon>Octopodidae</taxon>
        <taxon>Octopus</taxon>
    </lineage>
</organism>
<evidence type="ECO:0000313" key="1">
    <source>
        <dbReference type="EMBL" id="KOF96421.1"/>
    </source>
</evidence>
<accession>A0A0L8I4J8</accession>
<proteinExistence type="predicted"/>
<dbReference type="AlphaFoldDB" id="A0A0L8I4J8"/>
<gene>
    <name evidence="1" type="ORF">OCBIM_22035021mg</name>
</gene>
<name>A0A0L8I4J8_OCTBM</name>
<dbReference type="EMBL" id="KQ416568">
    <property type="protein sequence ID" value="KOF96421.1"/>
    <property type="molecule type" value="Genomic_DNA"/>
</dbReference>
<protein>
    <submittedName>
        <fullName evidence="1">Uncharacterized protein</fullName>
    </submittedName>
</protein>